<dbReference type="Proteomes" id="UP000557717">
    <property type="component" value="Unassembled WGS sequence"/>
</dbReference>
<protein>
    <submittedName>
        <fullName evidence="1">Uncharacterized protein</fullName>
    </submittedName>
</protein>
<keyword evidence="2" id="KW-1185">Reference proteome</keyword>
<reference evidence="1 2" key="1">
    <citation type="submission" date="2020-08" db="EMBL/GenBank/DDBJ databases">
        <title>Genomic Encyclopedia of Type Strains, Phase IV (KMG-IV): sequencing the most valuable type-strain genomes for metagenomic binning, comparative biology and taxonomic classification.</title>
        <authorList>
            <person name="Goeker M."/>
        </authorList>
    </citation>
    <scope>NUCLEOTIDE SEQUENCE [LARGE SCALE GENOMIC DNA]</scope>
    <source>
        <strain evidence="1 2">YC6886</strain>
    </source>
</reference>
<comment type="caution">
    <text evidence="1">The sequence shown here is derived from an EMBL/GenBank/DDBJ whole genome shotgun (WGS) entry which is preliminary data.</text>
</comment>
<accession>A0A840V6Y4</accession>
<sequence>MAPALSTGLAAARLPAITPPAGVHAFGGQMELGGVSSYIPTGAAAATRQQDVMSLSDMDWFDPSAGVILAEVGAYPGSLTGQARQIIALGSGNDRIILRAADTGPGYPHAYVGNGTSLSGPTNAGTTTVSAREYVALSFSTAGGSYLHRRIGDGAAASSANIGNFSGTTPASMSIGSNLDGHLRNLAFLPGLYTPSEVRALLDSMP</sequence>
<evidence type="ECO:0000313" key="2">
    <source>
        <dbReference type="Proteomes" id="UP000557717"/>
    </source>
</evidence>
<organism evidence="1 2">
    <name type="scientific">Haloferula luteola</name>
    <dbReference type="NCBI Taxonomy" id="595692"/>
    <lineage>
        <taxon>Bacteria</taxon>
        <taxon>Pseudomonadati</taxon>
        <taxon>Verrucomicrobiota</taxon>
        <taxon>Verrucomicrobiia</taxon>
        <taxon>Verrucomicrobiales</taxon>
        <taxon>Verrucomicrobiaceae</taxon>
        <taxon>Haloferula</taxon>
    </lineage>
</organism>
<gene>
    <name evidence="1" type="ORF">HNR46_001600</name>
</gene>
<name>A0A840V6Y4_9BACT</name>
<evidence type="ECO:0000313" key="1">
    <source>
        <dbReference type="EMBL" id="MBB5351364.1"/>
    </source>
</evidence>
<dbReference type="AlphaFoldDB" id="A0A840V6Y4"/>
<proteinExistence type="predicted"/>
<dbReference type="EMBL" id="JACHFD010000006">
    <property type="protein sequence ID" value="MBB5351364.1"/>
    <property type="molecule type" value="Genomic_DNA"/>
</dbReference>